<evidence type="ECO:0000313" key="3">
    <source>
        <dbReference type="EMBL" id="KAJ5095825.1"/>
    </source>
</evidence>
<dbReference type="Proteomes" id="UP001141434">
    <property type="component" value="Unassembled WGS sequence"/>
</dbReference>
<name>A0A9W9F8X2_9EURO</name>
<dbReference type="InterPro" id="IPR000868">
    <property type="entry name" value="Isochorismatase-like_dom"/>
</dbReference>
<sequence length="201" mass="22467">MASAYPNFGPLYAILHLDWGSALIGAVQETPEEQALITNYTRWNNAVHQKIPRPVTIFTTLAFSQGQPEVKTNTPFANLIAPFGAFETGTPEVQIDSRFTLDEKDLVFPKKRWSATTGNALEHTLKSQKINTVVIVSDLEPPFGRLFDLDYRIYVIADNVLDLPVHQNAEFKKVIIDSLLPKMNLDVISLEEALQALEQSA</sequence>
<keyword evidence="4" id="KW-1185">Reference proteome</keyword>
<comment type="similarity">
    <text evidence="1">Belongs to the isochorismatase family.</text>
</comment>
<dbReference type="InterPro" id="IPR036380">
    <property type="entry name" value="Isochorismatase-like_sf"/>
</dbReference>
<keyword evidence="3" id="KW-0378">Hydrolase</keyword>
<proteinExistence type="inferred from homology"/>
<dbReference type="RefSeq" id="XP_056511376.1">
    <property type="nucleotide sequence ID" value="XM_056655763.1"/>
</dbReference>
<feature type="domain" description="Isochorismatase-like" evidence="2">
    <location>
        <begin position="13"/>
        <end position="136"/>
    </location>
</feature>
<dbReference type="Gene3D" id="3.40.50.850">
    <property type="entry name" value="Isochorismatase-like"/>
    <property type="match status" value="1"/>
</dbReference>
<dbReference type="GO" id="GO:0016787">
    <property type="term" value="F:hydrolase activity"/>
    <property type="evidence" value="ECO:0007669"/>
    <property type="project" value="UniProtKB-KW"/>
</dbReference>
<gene>
    <name evidence="3" type="ORF">NUU61_005181</name>
</gene>
<organism evidence="3 4">
    <name type="scientific">Penicillium alfredii</name>
    <dbReference type="NCBI Taxonomy" id="1506179"/>
    <lineage>
        <taxon>Eukaryota</taxon>
        <taxon>Fungi</taxon>
        <taxon>Dikarya</taxon>
        <taxon>Ascomycota</taxon>
        <taxon>Pezizomycotina</taxon>
        <taxon>Eurotiomycetes</taxon>
        <taxon>Eurotiomycetidae</taxon>
        <taxon>Eurotiales</taxon>
        <taxon>Aspergillaceae</taxon>
        <taxon>Penicillium</taxon>
    </lineage>
</organism>
<comment type="caution">
    <text evidence="3">The sequence shown here is derived from an EMBL/GenBank/DDBJ whole genome shotgun (WGS) entry which is preliminary data.</text>
</comment>
<evidence type="ECO:0000313" key="4">
    <source>
        <dbReference type="Proteomes" id="UP001141434"/>
    </source>
</evidence>
<dbReference type="OrthoDB" id="1739143at2759"/>
<evidence type="ECO:0000259" key="2">
    <source>
        <dbReference type="Pfam" id="PF00857"/>
    </source>
</evidence>
<dbReference type="EMBL" id="JAPMSZ010000007">
    <property type="protein sequence ID" value="KAJ5095825.1"/>
    <property type="molecule type" value="Genomic_DNA"/>
</dbReference>
<protein>
    <submittedName>
        <fullName evidence="3">Cysteine hydrolase family protein</fullName>
    </submittedName>
</protein>
<accession>A0A9W9F8X2</accession>
<evidence type="ECO:0000256" key="1">
    <source>
        <dbReference type="ARBA" id="ARBA00006336"/>
    </source>
</evidence>
<dbReference type="Pfam" id="PF00857">
    <property type="entry name" value="Isochorismatase"/>
    <property type="match status" value="1"/>
</dbReference>
<dbReference type="SUPFAM" id="SSF52499">
    <property type="entry name" value="Isochorismatase-like hydrolases"/>
    <property type="match status" value="1"/>
</dbReference>
<reference evidence="3" key="2">
    <citation type="journal article" date="2023" name="IMA Fungus">
        <title>Comparative genomic study of the Penicillium genus elucidates a diverse pangenome and 15 lateral gene transfer events.</title>
        <authorList>
            <person name="Petersen C."/>
            <person name="Sorensen T."/>
            <person name="Nielsen M.R."/>
            <person name="Sondergaard T.E."/>
            <person name="Sorensen J.L."/>
            <person name="Fitzpatrick D.A."/>
            <person name="Frisvad J.C."/>
            <person name="Nielsen K.L."/>
        </authorList>
    </citation>
    <scope>NUCLEOTIDE SEQUENCE</scope>
    <source>
        <strain evidence="3">IBT 34128</strain>
    </source>
</reference>
<reference evidence="3" key="1">
    <citation type="submission" date="2022-11" db="EMBL/GenBank/DDBJ databases">
        <authorList>
            <person name="Petersen C."/>
        </authorList>
    </citation>
    <scope>NUCLEOTIDE SEQUENCE</scope>
    <source>
        <strain evidence="3">IBT 34128</strain>
    </source>
</reference>
<dbReference type="AlphaFoldDB" id="A0A9W9F8X2"/>
<dbReference type="GeneID" id="81394931"/>